<dbReference type="SFLD" id="SFLDG01069">
    <property type="entry name" value="UPF0313"/>
    <property type="match status" value="1"/>
</dbReference>
<dbReference type="SFLD" id="SFLDG01082">
    <property type="entry name" value="B12-binding_domain_containing"/>
    <property type="match status" value="1"/>
</dbReference>
<dbReference type="HAMAP" id="MF_01251">
    <property type="entry name" value="UPF0313"/>
    <property type="match status" value="1"/>
</dbReference>
<dbReference type="InterPro" id="IPR006638">
    <property type="entry name" value="Elp3/MiaA/NifB-like_rSAM"/>
</dbReference>
<keyword evidence="2 6" id="KW-0949">S-adenosyl-L-methionine</keyword>
<evidence type="ECO:0000256" key="4">
    <source>
        <dbReference type="ARBA" id="ARBA00023004"/>
    </source>
</evidence>
<dbReference type="PANTHER" id="PTHR32331">
    <property type="entry name" value="UPF0313 PROTEIN YGIQ"/>
    <property type="match status" value="1"/>
</dbReference>
<dbReference type="InterPro" id="IPR058240">
    <property type="entry name" value="rSAM_sf"/>
</dbReference>
<evidence type="ECO:0000256" key="3">
    <source>
        <dbReference type="ARBA" id="ARBA00022723"/>
    </source>
</evidence>
<reference evidence="8" key="1">
    <citation type="submission" date="2019-11" db="EMBL/GenBank/DDBJ databases">
        <title>Microbial mats filling the niche in hypersaline microbial mats.</title>
        <authorList>
            <person name="Wong H.L."/>
            <person name="Macleod F.I."/>
            <person name="White R.A. III"/>
            <person name="Burns B.P."/>
        </authorList>
    </citation>
    <scope>NUCLEOTIDE SEQUENCE</scope>
    <source>
        <strain evidence="8">Rbin_158</strain>
    </source>
</reference>
<dbReference type="SUPFAM" id="SSF102114">
    <property type="entry name" value="Radical SAM enzymes"/>
    <property type="match status" value="1"/>
</dbReference>
<evidence type="ECO:0000256" key="5">
    <source>
        <dbReference type="ARBA" id="ARBA00023014"/>
    </source>
</evidence>
<dbReference type="Gene3D" id="3.80.30.20">
    <property type="entry name" value="tm_1862 like domain"/>
    <property type="match status" value="1"/>
</dbReference>
<feature type="binding site" evidence="6">
    <location>
        <position position="305"/>
    </location>
    <ligand>
        <name>[4Fe-4S] cluster</name>
        <dbReference type="ChEBI" id="CHEBI:49883"/>
        <note>4Fe-4S-S-AdoMet</note>
    </ligand>
</feature>
<evidence type="ECO:0000256" key="1">
    <source>
        <dbReference type="ARBA" id="ARBA00022485"/>
    </source>
</evidence>
<comment type="similarity">
    <text evidence="6">Belongs to the UPF0313 family.</text>
</comment>
<evidence type="ECO:0000259" key="7">
    <source>
        <dbReference type="PROSITE" id="PS51918"/>
    </source>
</evidence>
<evidence type="ECO:0000256" key="6">
    <source>
        <dbReference type="HAMAP-Rule" id="MF_01251"/>
    </source>
</evidence>
<keyword evidence="3 6" id="KW-0479">Metal-binding</keyword>
<sequence length="573" mass="64662">MNSRSECKQEALHFLPITPEEVRERGWDEVDIVLITGDAYVDHPAFGTAVIGRILEQQGYRVAILAMPDWRGPASVTRFGKPRLFFGVTSGNVDSMIARYTAFKRYRSDDPYAPGGNAGRKPERAVLVYCNLIKAIYKDVPIVLGGVEASMRRIAHYDYWSNKVRRSILEDSRADIVVYGMGEQAITAIAARIEAGKPLDDIPGTVALSRTCPPEARVLPAEEEVLASKEAFLACYRQFYRFQDQLLAQPTGKRFLIHTPPLPMRSEELDAIYSLPYSRRPHPSYTAKIPAFEMIRHSITAHRGCVSGCSFCSLSLHQGKRIVSRSPQSVLREVETLAREPDFTGHITDIGGPSANMYGFACQRDWNCSRESCLFPTLCPNLRINVGAWIRLLTQAAAIPGVSKVTVGSGIRYDLLLRDAEDRRLLEALIANHISGQLKIAPEHTSPKVLRAMRKIPLAKLQDFVVLFRTLTQKRGKAQYPLPYLMSCHPGSSFKDMQAMKREIVSLFGFVPHQVQAFIPLPMTLSSVIYYTGVDPLTGEEFEVVRDMQERRRQHQVFFEKPRPSHKRKRSRR</sequence>
<dbReference type="InterPro" id="IPR013704">
    <property type="entry name" value="UPF0313_N"/>
</dbReference>
<feature type="binding site" evidence="6">
    <location>
        <position position="312"/>
    </location>
    <ligand>
        <name>[4Fe-4S] cluster</name>
        <dbReference type="ChEBI" id="CHEBI:49883"/>
        <note>4Fe-4S-S-AdoMet</note>
    </ligand>
</feature>
<dbReference type="SFLD" id="SFLDS00029">
    <property type="entry name" value="Radical_SAM"/>
    <property type="match status" value="1"/>
</dbReference>
<dbReference type="InterPro" id="IPR024560">
    <property type="entry name" value="UPF0313_C"/>
</dbReference>
<evidence type="ECO:0000256" key="2">
    <source>
        <dbReference type="ARBA" id="ARBA00022691"/>
    </source>
</evidence>
<keyword evidence="1 6" id="KW-0004">4Fe-4S</keyword>
<comment type="caution">
    <text evidence="8">The sequence shown here is derived from an EMBL/GenBank/DDBJ whole genome shotgun (WGS) entry which is preliminary data.</text>
</comment>
<dbReference type="PROSITE" id="PS51918">
    <property type="entry name" value="RADICAL_SAM"/>
    <property type="match status" value="1"/>
</dbReference>
<feature type="binding site" evidence="6">
    <location>
        <position position="309"/>
    </location>
    <ligand>
        <name>[4Fe-4S] cluster</name>
        <dbReference type="ChEBI" id="CHEBI:49883"/>
        <note>4Fe-4S-S-AdoMet</note>
    </ligand>
</feature>
<gene>
    <name evidence="8" type="ORF">GF339_18405</name>
</gene>
<dbReference type="AlphaFoldDB" id="A0A9D5Q7Q9"/>
<dbReference type="InterPro" id="IPR023404">
    <property type="entry name" value="rSAM_horseshoe"/>
</dbReference>
<protein>
    <submittedName>
        <fullName evidence="8">YgiQ family radical SAM protein</fullName>
    </submittedName>
</protein>
<evidence type="ECO:0000313" key="8">
    <source>
        <dbReference type="EMBL" id="MBD3326562.1"/>
    </source>
</evidence>
<comment type="cofactor">
    <cofactor evidence="6">
        <name>[4Fe-4S] cluster</name>
        <dbReference type="ChEBI" id="CHEBI:49883"/>
    </cofactor>
    <text evidence="6">Binds 1 [4Fe-4S] cluster. The cluster is coordinated with 3 cysteines and an exchangeable S-adenosyl-L-methionine.</text>
</comment>
<dbReference type="Pfam" id="PF08497">
    <property type="entry name" value="Radical_SAM_N"/>
    <property type="match status" value="1"/>
</dbReference>
<dbReference type="InterPro" id="IPR022946">
    <property type="entry name" value="UPF0313"/>
</dbReference>
<dbReference type="Proteomes" id="UP000649604">
    <property type="component" value="Unassembled WGS sequence"/>
</dbReference>
<dbReference type="EMBL" id="WJJP01000601">
    <property type="protein sequence ID" value="MBD3326562.1"/>
    <property type="molecule type" value="Genomic_DNA"/>
</dbReference>
<dbReference type="Pfam" id="PF11842">
    <property type="entry name" value="DUF3362"/>
    <property type="match status" value="1"/>
</dbReference>
<dbReference type="SMART" id="SM00729">
    <property type="entry name" value="Elp3"/>
    <property type="match status" value="1"/>
</dbReference>
<keyword evidence="5 6" id="KW-0411">Iron-sulfur</keyword>
<name>A0A9D5Q7Q9_9BACT</name>
<dbReference type="NCBIfam" id="TIGR03904">
    <property type="entry name" value="SAM_YgiQ"/>
    <property type="match status" value="1"/>
</dbReference>
<dbReference type="GO" id="GO:0003824">
    <property type="term" value="F:catalytic activity"/>
    <property type="evidence" value="ECO:0007669"/>
    <property type="project" value="InterPro"/>
</dbReference>
<keyword evidence="4 6" id="KW-0408">Iron</keyword>
<dbReference type="InterPro" id="IPR007197">
    <property type="entry name" value="rSAM"/>
</dbReference>
<accession>A0A9D5Q7Q9</accession>
<proteinExistence type="inferred from homology"/>
<dbReference type="PANTHER" id="PTHR32331:SF0">
    <property type="entry name" value="UPF0313 PROTEIN YGIQ"/>
    <property type="match status" value="1"/>
</dbReference>
<feature type="domain" description="Radical SAM core" evidence="7">
    <location>
        <begin position="291"/>
        <end position="564"/>
    </location>
</feature>
<evidence type="ECO:0000313" key="9">
    <source>
        <dbReference type="Proteomes" id="UP000649604"/>
    </source>
</evidence>
<dbReference type="GO" id="GO:0005506">
    <property type="term" value="F:iron ion binding"/>
    <property type="evidence" value="ECO:0007669"/>
    <property type="project" value="UniProtKB-UniRule"/>
</dbReference>
<dbReference type="GO" id="GO:0051539">
    <property type="term" value="F:4 iron, 4 sulfur cluster binding"/>
    <property type="evidence" value="ECO:0007669"/>
    <property type="project" value="UniProtKB-KW"/>
</dbReference>
<organism evidence="8 9">
    <name type="scientific">candidate division KSB3 bacterium</name>
    <dbReference type="NCBI Taxonomy" id="2044937"/>
    <lineage>
        <taxon>Bacteria</taxon>
        <taxon>candidate division KSB3</taxon>
    </lineage>
</organism>